<sequence>MTIFESLWGIHWFSTLEGWHSPKIINLLLLQEARSDSEQIGKKNTTFASNRHHRHDLANHHDHFPLCNPPLSHRLEFSY</sequence>
<comment type="caution">
    <text evidence="1">The sequence shown here is derived from an EMBL/GenBank/DDBJ whole genome shotgun (WGS) entry which is preliminary data.</text>
</comment>
<dbReference type="EMBL" id="CAKMRJ010005412">
    <property type="protein sequence ID" value="CAH1440139.1"/>
    <property type="molecule type" value="Genomic_DNA"/>
</dbReference>
<protein>
    <submittedName>
        <fullName evidence="1">Uncharacterized protein</fullName>
    </submittedName>
</protein>
<proteinExistence type="predicted"/>
<organism evidence="1 2">
    <name type="scientific">Lactuca virosa</name>
    <dbReference type="NCBI Taxonomy" id="75947"/>
    <lineage>
        <taxon>Eukaryota</taxon>
        <taxon>Viridiplantae</taxon>
        <taxon>Streptophyta</taxon>
        <taxon>Embryophyta</taxon>
        <taxon>Tracheophyta</taxon>
        <taxon>Spermatophyta</taxon>
        <taxon>Magnoliopsida</taxon>
        <taxon>eudicotyledons</taxon>
        <taxon>Gunneridae</taxon>
        <taxon>Pentapetalae</taxon>
        <taxon>asterids</taxon>
        <taxon>campanulids</taxon>
        <taxon>Asterales</taxon>
        <taxon>Asteraceae</taxon>
        <taxon>Cichorioideae</taxon>
        <taxon>Cichorieae</taxon>
        <taxon>Lactucinae</taxon>
        <taxon>Lactuca</taxon>
    </lineage>
</organism>
<keyword evidence="2" id="KW-1185">Reference proteome</keyword>
<dbReference type="AlphaFoldDB" id="A0AAU9NR37"/>
<name>A0AAU9NR37_9ASTR</name>
<reference evidence="1 2" key="1">
    <citation type="submission" date="2022-01" db="EMBL/GenBank/DDBJ databases">
        <authorList>
            <person name="Xiong W."/>
            <person name="Schranz E."/>
        </authorList>
    </citation>
    <scope>NUCLEOTIDE SEQUENCE [LARGE SCALE GENOMIC DNA]</scope>
</reference>
<gene>
    <name evidence="1" type="ORF">LVIROSA_LOCUS26295</name>
</gene>
<evidence type="ECO:0000313" key="2">
    <source>
        <dbReference type="Proteomes" id="UP001157418"/>
    </source>
</evidence>
<accession>A0AAU9NR37</accession>
<evidence type="ECO:0000313" key="1">
    <source>
        <dbReference type="EMBL" id="CAH1440139.1"/>
    </source>
</evidence>
<dbReference type="Proteomes" id="UP001157418">
    <property type="component" value="Unassembled WGS sequence"/>
</dbReference>